<dbReference type="RefSeq" id="WP_205427132.1">
    <property type="nucleotide sequence ID" value="NZ_CP100400.1"/>
</dbReference>
<dbReference type="Proteomes" id="UP001595945">
    <property type="component" value="Unassembled WGS sequence"/>
</dbReference>
<keyword evidence="2" id="KW-1185">Reference proteome</keyword>
<reference evidence="1 2" key="1">
    <citation type="journal article" date="2019" name="Int. J. Syst. Evol. Microbiol.">
        <title>The Global Catalogue of Microorganisms (GCM) 10K type strain sequencing project: providing services to taxonomists for standard genome sequencing and annotation.</title>
        <authorList>
            <consortium name="The Broad Institute Genomics Platform"/>
            <consortium name="The Broad Institute Genome Sequencing Center for Infectious Disease"/>
            <person name="Wu L."/>
            <person name="Ma J."/>
        </authorList>
    </citation>
    <scope>NUCLEOTIDE SEQUENCE [LARGE SCALE GENOMIC DNA]</scope>
    <source>
        <strain evidence="1 2">XZYJ18</strain>
    </source>
</reference>
<evidence type="ECO:0000313" key="1">
    <source>
        <dbReference type="EMBL" id="MFC4826014.1"/>
    </source>
</evidence>
<protein>
    <submittedName>
        <fullName evidence="1">HVO_A0556 family zinc finger protein</fullName>
    </submittedName>
</protein>
<name>A0ABD5Q5N4_9EURY</name>
<proteinExistence type="predicted"/>
<evidence type="ECO:0000313" key="2">
    <source>
        <dbReference type="Proteomes" id="UP001595945"/>
    </source>
</evidence>
<sequence>MQHVASEDAAEPLLVTLAGDDCRWCASGTLAREQFKGDDAVVCEDCGTPAARVW</sequence>
<gene>
    <name evidence="1" type="ORF">ACFO9K_17295</name>
</gene>
<dbReference type="GeneID" id="73046894"/>
<organism evidence="1 2">
    <name type="scientific">Halorussus aquaticus</name>
    <dbReference type="NCBI Taxonomy" id="2953748"/>
    <lineage>
        <taxon>Archaea</taxon>
        <taxon>Methanobacteriati</taxon>
        <taxon>Methanobacteriota</taxon>
        <taxon>Stenosarchaea group</taxon>
        <taxon>Halobacteria</taxon>
        <taxon>Halobacteriales</taxon>
        <taxon>Haladaptataceae</taxon>
        <taxon>Halorussus</taxon>
    </lineage>
</organism>
<comment type="caution">
    <text evidence="1">The sequence shown here is derived from an EMBL/GenBank/DDBJ whole genome shotgun (WGS) entry which is preliminary data.</text>
</comment>
<dbReference type="EMBL" id="JBHSHT010000002">
    <property type="protein sequence ID" value="MFC4826014.1"/>
    <property type="molecule type" value="Genomic_DNA"/>
</dbReference>
<dbReference type="AlphaFoldDB" id="A0ABD5Q5N4"/>
<dbReference type="InterPro" id="IPR049681">
    <property type="entry name" value="HVO_A0556-like"/>
</dbReference>
<dbReference type="NCBIfam" id="NF041921">
    <property type="entry name" value="HVO_A0556"/>
    <property type="match status" value="1"/>
</dbReference>
<accession>A0ABD5Q5N4</accession>